<feature type="domain" description="Nudix hydrolase" evidence="5">
    <location>
        <begin position="18"/>
        <end position="147"/>
    </location>
</feature>
<dbReference type="Pfam" id="PF00293">
    <property type="entry name" value="NUDIX"/>
    <property type="match status" value="1"/>
</dbReference>
<keyword evidence="7" id="KW-1185">Reference proteome</keyword>
<dbReference type="STRING" id="1447782.SAMN05444417_1355"/>
<proteinExistence type="predicted"/>
<name>A0A1M6CU45_9RHOB</name>
<dbReference type="CDD" id="cd04666">
    <property type="entry name" value="NUDIX_DIPP2_like_Nudt4"/>
    <property type="match status" value="1"/>
</dbReference>
<evidence type="ECO:0000256" key="4">
    <source>
        <dbReference type="ARBA" id="ARBA00022842"/>
    </source>
</evidence>
<keyword evidence="2" id="KW-0479">Metal-binding</keyword>
<dbReference type="GO" id="GO:0046872">
    <property type="term" value="F:metal ion binding"/>
    <property type="evidence" value="ECO:0007669"/>
    <property type="project" value="UniProtKB-KW"/>
</dbReference>
<dbReference type="GO" id="GO:0000298">
    <property type="term" value="F:endopolyphosphatase activity"/>
    <property type="evidence" value="ECO:0007669"/>
    <property type="project" value="TreeGrafter"/>
</dbReference>
<dbReference type="GO" id="GO:0034431">
    <property type="term" value="F:bis(5'-adenosyl)-hexaphosphatase activity"/>
    <property type="evidence" value="ECO:0007669"/>
    <property type="project" value="TreeGrafter"/>
</dbReference>
<evidence type="ECO:0000259" key="5">
    <source>
        <dbReference type="PROSITE" id="PS51462"/>
    </source>
</evidence>
<dbReference type="InterPro" id="IPR015797">
    <property type="entry name" value="NUDIX_hydrolase-like_dom_sf"/>
</dbReference>
<dbReference type="PROSITE" id="PS51462">
    <property type="entry name" value="NUDIX"/>
    <property type="match status" value="1"/>
</dbReference>
<evidence type="ECO:0000313" key="6">
    <source>
        <dbReference type="EMBL" id="SHI64268.1"/>
    </source>
</evidence>
<organism evidence="6 7">
    <name type="scientific">Wenxinia saemankumensis</name>
    <dbReference type="NCBI Taxonomy" id="1447782"/>
    <lineage>
        <taxon>Bacteria</taxon>
        <taxon>Pseudomonadati</taxon>
        <taxon>Pseudomonadota</taxon>
        <taxon>Alphaproteobacteria</taxon>
        <taxon>Rhodobacterales</taxon>
        <taxon>Roseobacteraceae</taxon>
        <taxon>Wenxinia</taxon>
    </lineage>
</organism>
<dbReference type="InterPro" id="IPR047198">
    <property type="entry name" value="DDP-like_NUDIX"/>
</dbReference>
<evidence type="ECO:0000256" key="2">
    <source>
        <dbReference type="ARBA" id="ARBA00022723"/>
    </source>
</evidence>
<evidence type="ECO:0000256" key="3">
    <source>
        <dbReference type="ARBA" id="ARBA00022801"/>
    </source>
</evidence>
<dbReference type="GO" id="GO:0034432">
    <property type="term" value="F:bis(5'-adenosyl)-pentaphosphatase activity"/>
    <property type="evidence" value="ECO:0007669"/>
    <property type="project" value="TreeGrafter"/>
</dbReference>
<gene>
    <name evidence="6" type="ORF">SAMN05444417_1355</name>
</gene>
<dbReference type="InterPro" id="IPR000086">
    <property type="entry name" value="NUDIX_hydrolase_dom"/>
</dbReference>
<dbReference type="EMBL" id="FQYO01000002">
    <property type="protein sequence ID" value="SHI64268.1"/>
    <property type="molecule type" value="Genomic_DNA"/>
</dbReference>
<comment type="cofactor">
    <cofactor evidence="1">
        <name>Mg(2+)</name>
        <dbReference type="ChEBI" id="CHEBI:18420"/>
    </cofactor>
</comment>
<dbReference type="RefSeq" id="WP_073327198.1">
    <property type="nucleotide sequence ID" value="NZ_FQYO01000002.1"/>
</dbReference>
<dbReference type="PANTHER" id="PTHR12629:SF0">
    <property type="entry name" value="DIPHOSPHOINOSITOL-POLYPHOSPHATE DIPHOSPHATASE"/>
    <property type="match status" value="1"/>
</dbReference>
<dbReference type="GO" id="GO:0008486">
    <property type="term" value="F:diphosphoinositol-polyphosphate diphosphatase activity"/>
    <property type="evidence" value="ECO:0007669"/>
    <property type="project" value="TreeGrafter"/>
</dbReference>
<dbReference type="PANTHER" id="PTHR12629">
    <property type="entry name" value="DIPHOSPHOINOSITOL POLYPHOSPHATE PHOSPHOHYDROLASE"/>
    <property type="match status" value="1"/>
</dbReference>
<dbReference type="GO" id="GO:1901911">
    <property type="term" value="P:adenosine 5'-(hexahydrogen pentaphosphate) catabolic process"/>
    <property type="evidence" value="ECO:0007669"/>
    <property type="project" value="TreeGrafter"/>
</dbReference>
<evidence type="ECO:0000313" key="7">
    <source>
        <dbReference type="Proteomes" id="UP000184292"/>
    </source>
</evidence>
<reference evidence="6 7" key="1">
    <citation type="submission" date="2016-11" db="EMBL/GenBank/DDBJ databases">
        <authorList>
            <person name="Jaros S."/>
            <person name="Januszkiewicz K."/>
            <person name="Wedrychowicz H."/>
        </authorList>
    </citation>
    <scope>NUCLEOTIDE SEQUENCE [LARGE SCALE GENOMIC DNA]</scope>
    <source>
        <strain evidence="6 7">DSM 100565</strain>
    </source>
</reference>
<dbReference type="GO" id="GO:0005737">
    <property type="term" value="C:cytoplasm"/>
    <property type="evidence" value="ECO:0007669"/>
    <property type="project" value="TreeGrafter"/>
</dbReference>
<dbReference type="Proteomes" id="UP000184292">
    <property type="component" value="Unassembled WGS sequence"/>
</dbReference>
<keyword evidence="4" id="KW-0460">Magnesium</keyword>
<dbReference type="GO" id="GO:0071543">
    <property type="term" value="P:diphosphoinositol polyphosphate metabolic process"/>
    <property type="evidence" value="ECO:0007669"/>
    <property type="project" value="TreeGrafter"/>
</dbReference>
<dbReference type="GO" id="GO:1901907">
    <property type="term" value="P:diadenosine pentaphosphate catabolic process"/>
    <property type="evidence" value="ECO:0007669"/>
    <property type="project" value="TreeGrafter"/>
</dbReference>
<dbReference type="AlphaFoldDB" id="A0A1M6CU45"/>
<dbReference type="Gene3D" id="3.90.79.10">
    <property type="entry name" value="Nucleoside Triphosphate Pyrophosphohydrolase"/>
    <property type="match status" value="1"/>
</dbReference>
<sequence>MSLSKKIAIQTATEDDPVIQLAALCWRGPKKDREVLLVTSSSGRWILPKGWPMADCTHREAALIEAWEEGGVKRGRAERKHIGSFRAMKELRNGAMIPALVKVFAVEVKKMSKDYPEAERRDRRWVSPKKAASLVTEPGLKAILKDF</sequence>
<dbReference type="OrthoDB" id="7066910at2"/>
<dbReference type="SUPFAM" id="SSF55811">
    <property type="entry name" value="Nudix"/>
    <property type="match status" value="1"/>
</dbReference>
<evidence type="ECO:0000256" key="1">
    <source>
        <dbReference type="ARBA" id="ARBA00001946"/>
    </source>
</evidence>
<protein>
    <submittedName>
        <fullName evidence="6">8-oxo-dGTP pyrophosphatase MutT, NUDIX family</fullName>
    </submittedName>
</protein>
<dbReference type="GO" id="GO:1901909">
    <property type="term" value="P:diadenosine hexaphosphate catabolic process"/>
    <property type="evidence" value="ECO:0007669"/>
    <property type="project" value="TreeGrafter"/>
</dbReference>
<keyword evidence="3" id="KW-0378">Hydrolase</keyword>
<accession>A0A1M6CU45</accession>